<dbReference type="InterPro" id="IPR013563">
    <property type="entry name" value="Oligopep_ABC_C"/>
</dbReference>
<evidence type="ECO:0000256" key="2">
    <source>
        <dbReference type="ARBA" id="ARBA00022741"/>
    </source>
</evidence>
<dbReference type="KEGG" id="shc:Shell_0800"/>
<dbReference type="GO" id="GO:0015833">
    <property type="term" value="P:peptide transport"/>
    <property type="evidence" value="ECO:0007669"/>
    <property type="project" value="InterPro"/>
</dbReference>
<dbReference type="Gene3D" id="3.40.50.300">
    <property type="entry name" value="P-loop containing nucleotide triphosphate hydrolases"/>
    <property type="match status" value="1"/>
</dbReference>
<dbReference type="AlphaFoldDB" id="D7D817"/>
<dbReference type="SUPFAM" id="SSF52540">
    <property type="entry name" value="P-loop containing nucleoside triphosphate hydrolases"/>
    <property type="match status" value="1"/>
</dbReference>
<dbReference type="eggNOG" id="arCOG00181">
    <property type="taxonomic scope" value="Archaea"/>
</dbReference>
<evidence type="ECO:0000256" key="1">
    <source>
        <dbReference type="ARBA" id="ARBA00022448"/>
    </source>
</evidence>
<dbReference type="SMART" id="SM00382">
    <property type="entry name" value="AAA"/>
    <property type="match status" value="1"/>
</dbReference>
<dbReference type="Pfam" id="PF00005">
    <property type="entry name" value="ABC_tran"/>
    <property type="match status" value="1"/>
</dbReference>
<dbReference type="CDD" id="cd03257">
    <property type="entry name" value="ABC_NikE_OppD_transporters"/>
    <property type="match status" value="1"/>
</dbReference>
<name>D7D817_STAHD</name>
<keyword evidence="1" id="KW-0813">Transport</keyword>
<dbReference type="PROSITE" id="PS00211">
    <property type="entry name" value="ABC_TRANSPORTER_1"/>
    <property type="match status" value="1"/>
</dbReference>
<proteinExistence type="predicted"/>
<dbReference type="EMBL" id="CP002051">
    <property type="protein sequence ID" value="ADI31913.1"/>
    <property type="molecule type" value="Genomic_DNA"/>
</dbReference>
<accession>D7D817</accession>
<dbReference type="PANTHER" id="PTHR43067:SF3">
    <property type="entry name" value="MALTOSE ABC TRANSPORTER, ATP-BINDING PROTEIN"/>
    <property type="match status" value="1"/>
</dbReference>
<sequence>MGEVLVLNNYKVYYRTLKGYVKAVDGVNLTVEERDILGVIGESGCGKTTLMQSLILPKPPMFIAGGSARFRNVELTKLTGEERRKLLLTKISVIPQYSMNALPVIKKIKSFLKDLAESKGQDPREITELFIERAKLLGLPRSVIDMYPLELSGGMKQRAVIVLATMFSPDLLIADEPTSSLDTSTQRYVIELLWDLWNKKIVKTMIFVTHDIATVRQIATKLAIMYAGKIVEIGPLEEVITNPLHPYTRKLIGSIPTLDINYKIKRLTGLKGSPPNLFNPPKGCRFYPRCPNAQEICREREPPLIDFGNGHFVACWLYAS</sequence>
<evidence type="ECO:0000313" key="5">
    <source>
        <dbReference type="EMBL" id="ADI31913.1"/>
    </source>
</evidence>
<evidence type="ECO:0000256" key="3">
    <source>
        <dbReference type="ARBA" id="ARBA00022840"/>
    </source>
</evidence>
<reference evidence="5 6" key="2">
    <citation type="journal article" date="2011" name="Stand. Genomic Sci.">
        <title>Complete genome sequence of Staphylothermus hellenicus P8.</title>
        <authorList>
            <person name="Anderson I."/>
            <person name="Wirth R."/>
            <person name="Lucas S."/>
            <person name="Copeland A."/>
            <person name="Lapidus A."/>
            <person name="Cheng J.F."/>
            <person name="Goodwin L."/>
            <person name="Pitluck S."/>
            <person name="Davenport K."/>
            <person name="Detter J.C."/>
            <person name="Han C."/>
            <person name="Tapia R."/>
            <person name="Land M."/>
            <person name="Hauser L."/>
            <person name="Pati A."/>
            <person name="Mikhailova N."/>
            <person name="Woyke T."/>
            <person name="Klenk H.P."/>
            <person name="Kyrpides N."/>
            <person name="Ivanova N."/>
        </authorList>
    </citation>
    <scope>NUCLEOTIDE SEQUENCE [LARGE SCALE GENOMIC DNA]</scope>
    <source>
        <strain evidence="6">DSM 12710 / JCM 10830 / BK20S6-10-b1 / P8</strain>
    </source>
</reference>
<keyword evidence="3" id="KW-0067">ATP-binding</keyword>
<dbReference type="InterPro" id="IPR017871">
    <property type="entry name" value="ABC_transporter-like_CS"/>
</dbReference>
<dbReference type="Pfam" id="PF08352">
    <property type="entry name" value="oligo_HPY"/>
    <property type="match status" value="1"/>
</dbReference>
<dbReference type="STRING" id="591019.Shell_0800"/>
<dbReference type="InterPro" id="IPR003593">
    <property type="entry name" value="AAA+_ATPase"/>
</dbReference>
<dbReference type="OrthoDB" id="18209at2157"/>
<dbReference type="HOGENOM" id="CLU_000604_1_23_2"/>
<evidence type="ECO:0000259" key="4">
    <source>
        <dbReference type="PROSITE" id="PS50893"/>
    </source>
</evidence>
<dbReference type="Proteomes" id="UP000002573">
    <property type="component" value="Chromosome"/>
</dbReference>
<feature type="domain" description="ABC transporter" evidence="4">
    <location>
        <begin position="7"/>
        <end position="252"/>
    </location>
</feature>
<dbReference type="PROSITE" id="PS50893">
    <property type="entry name" value="ABC_TRANSPORTER_2"/>
    <property type="match status" value="1"/>
</dbReference>
<dbReference type="InterPro" id="IPR003439">
    <property type="entry name" value="ABC_transporter-like_ATP-bd"/>
</dbReference>
<dbReference type="GeneID" id="9234089"/>
<dbReference type="RefSeq" id="WP_013143111.1">
    <property type="nucleotide sequence ID" value="NC_014205.1"/>
</dbReference>
<dbReference type="PANTHER" id="PTHR43067">
    <property type="entry name" value="OLIGOPEPTIDE/DIPEPTIDE ABC TRANSPORTER, ATPASE SUBUNIT"/>
    <property type="match status" value="1"/>
</dbReference>
<dbReference type="NCBIfam" id="TIGR01727">
    <property type="entry name" value="oligo_HPY"/>
    <property type="match status" value="1"/>
</dbReference>
<protein>
    <submittedName>
        <fullName evidence="5">Oligopeptide/dipeptide ABC transporter, ATPase subunit</fullName>
    </submittedName>
</protein>
<dbReference type="GO" id="GO:0016887">
    <property type="term" value="F:ATP hydrolysis activity"/>
    <property type="evidence" value="ECO:0007669"/>
    <property type="project" value="InterPro"/>
</dbReference>
<gene>
    <name evidence="5" type="ordered locus">Shell_0800</name>
</gene>
<keyword evidence="2" id="KW-0547">Nucleotide-binding</keyword>
<reference evidence="6" key="1">
    <citation type="submission" date="2010-05" db="EMBL/GenBank/DDBJ databases">
        <title>Complete sequence of Staphylothermus hellenicus DSM 12710.</title>
        <authorList>
            <consortium name="US DOE Joint Genome Institute"/>
            <person name="Lucas S."/>
            <person name="Copeland A."/>
            <person name="Lapidus A."/>
            <person name="Cheng J.-F."/>
            <person name="Bruce D."/>
            <person name="Goodwin L."/>
            <person name="Pitluck S."/>
            <person name="Davenport K."/>
            <person name="Detter J.C."/>
            <person name="Han C."/>
            <person name="Tapia R."/>
            <person name="Larimer F."/>
            <person name="Land M."/>
            <person name="Hauser L."/>
            <person name="Kyrpides N."/>
            <person name="Mikhailova N."/>
            <person name="Anderson I.J."/>
            <person name="Woyke T."/>
        </authorList>
    </citation>
    <scope>NUCLEOTIDE SEQUENCE [LARGE SCALE GENOMIC DNA]</scope>
    <source>
        <strain evidence="6">DSM 12710 / JCM 10830 / BK20S6-10-b1 / P8</strain>
    </source>
</reference>
<evidence type="ECO:0000313" key="6">
    <source>
        <dbReference type="Proteomes" id="UP000002573"/>
    </source>
</evidence>
<dbReference type="InterPro" id="IPR027417">
    <property type="entry name" value="P-loop_NTPase"/>
</dbReference>
<keyword evidence="6" id="KW-1185">Reference proteome</keyword>
<organism evidence="5 6">
    <name type="scientific">Staphylothermus hellenicus (strain DSM 12710 / JCM 10830 / BK20S6-10-b1 / P8)</name>
    <dbReference type="NCBI Taxonomy" id="591019"/>
    <lineage>
        <taxon>Archaea</taxon>
        <taxon>Thermoproteota</taxon>
        <taxon>Thermoprotei</taxon>
        <taxon>Desulfurococcales</taxon>
        <taxon>Desulfurococcaceae</taxon>
        <taxon>Staphylothermus</taxon>
    </lineage>
</organism>
<dbReference type="GO" id="GO:0005524">
    <property type="term" value="F:ATP binding"/>
    <property type="evidence" value="ECO:0007669"/>
    <property type="project" value="UniProtKB-KW"/>
</dbReference>